<keyword evidence="2" id="KW-1185">Reference proteome</keyword>
<comment type="caution">
    <text evidence="1">The sequence shown here is derived from an EMBL/GenBank/DDBJ whole genome shotgun (WGS) entry which is preliminary data.</text>
</comment>
<dbReference type="Proteomes" id="UP001633002">
    <property type="component" value="Unassembled WGS sequence"/>
</dbReference>
<dbReference type="AlphaFoldDB" id="A0ABD3I006"/>
<accession>A0ABD3I006</accession>
<dbReference type="EMBL" id="JBJQOH010000002">
    <property type="protein sequence ID" value="KAL3695830.1"/>
    <property type="molecule type" value="Genomic_DNA"/>
</dbReference>
<reference evidence="1 2" key="1">
    <citation type="submission" date="2024-09" db="EMBL/GenBank/DDBJ databases">
        <title>Chromosome-scale assembly of Riccia sorocarpa.</title>
        <authorList>
            <person name="Paukszto L."/>
        </authorList>
    </citation>
    <scope>NUCLEOTIDE SEQUENCE [LARGE SCALE GENOMIC DNA]</scope>
    <source>
        <strain evidence="1">LP-2024</strain>
        <tissue evidence="1">Aerial parts of the thallus</tissue>
    </source>
</reference>
<evidence type="ECO:0000313" key="2">
    <source>
        <dbReference type="Proteomes" id="UP001633002"/>
    </source>
</evidence>
<proteinExistence type="predicted"/>
<sequence>MVEVAVFIYKKYLHYCELCRIWETLFLVILNPARKPEHVVTLWRTSHPIPSPEAVDALKRLGFIQRHGGVWYCVKLVSPVLGFHEYGFKAGVMAAQHLLGKRVEIIGNVKIREAGGTISDFIGTEKGYDLKVTIRVLSPNSIGRLPNMQILA</sequence>
<organism evidence="1 2">
    <name type="scientific">Riccia sorocarpa</name>
    <dbReference type="NCBI Taxonomy" id="122646"/>
    <lineage>
        <taxon>Eukaryota</taxon>
        <taxon>Viridiplantae</taxon>
        <taxon>Streptophyta</taxon>
        <taxon>Embryophyta</taxon>
        <taxon>Marchantiophyta</taxon>
        <taxon>Marchantiopsida</taxon>
        <taxon>Marchantiidae</taxon>
        <taxon>Marchantiales</taxon>
        <taxon>Ricciaceae</taxon>
        <taxon>Riccia</taxon>
    </lineage>
</organism>
<name>A0ABD3I006_9MARC</name>
<protein>
    <submittedName>
        <fullName evidence="1">Uncharacterized protein</fullName>
    </submittedName>
</protein>
<evidence type="ECO:0000313" key="1">
    <source>
        <dbReference type="EMBL" id="KAL3695830.1"/>
    </source>
</evidence>
<gene>
    <name evidence="1" type="ORF">R1sor_009906</name>
</gene>